<evidence type="ECO:0000313" key="1">
    <source>
        <dbReference type="EMBL" id="SMG00332.1"/>
    </source>
</evidence>
<sequence>MENGNHETTDLRAAALNPLTGWRHEELQVPEWGGVTVAVREPTLDDRLFWVGPLNDAAAVADGDDEEAVRSKYRKVGVSAHTFANARLFVRVLFERTPAGWRRLFADEDVPAVVTAFGAVHEQIVVKAIQLGKLDVDPVEDGKKPSAETQASDS</sequence>
<organism evidence="1 2">
    <name type="scientific">Burkholderia singularis</name>
    <dbReference type="NCBI Taxonomy" id="1503053"/>
    <lineage>
        <taxon>Bacteria</taxon>
        <taxon>Pseudomonadati</taxon>
        <taxon>Pseudomonadota</taxon>
        <taxon>Betaproteobacteria</taxon>
        <taxon>Burkholderiales</taxon>
        <taxon>Burkholderiaceae</taxon>
        <taxon>Burkholderia</taxon>
        <taxon>pseudomallei group</taxon>
    </lineage>
</organism>
<dbReference type="Gene3D" id="3.30.2220.20">
    <property type="entry name" value="Phage tail assembly chaperone gp13-like"/>
    <property type="match status" value="1"/>
</dbReference>
<dbReference type="InterPro" id="IPR010411">
    <property type="entry name" value="TAC_Gp13-like"/>
</dbReference>
<accession>A0A238H4Z1</accession>
<reference evidence="1 2" key="1">
    <citation type="submission" date="2017-04" db="EMBL/GenBank/DDBJ databases">
        <authorList>
            <person name="Afonso C.L."/>
            <person name="Miller P.J."/>
            <person name="Scott M.A."/>
            <person name="Spackman E."/>
            <person name="Goraichik I."/>
            <person name="Dimitrov K.M."/>
            <person name="Suarez D.L."/>
            <person name="Swayne D.E."/>
        </authorList>
    </citation>
    <scope>NUCLEOTIDE SEQUENCE [LARGE SCALE GENOMIC DNA]</scope>
    <source>
        <strain evidence="1">LMG 28154</strain>
    </source>
</reference>
<protein>
    <submittedName>
        <fullName evidence="1">Phage tail assembly chaperone</fullName>
    </submittedName>
</protein>
<evidence type="ECO:0000313" key="2">
    <source>
        <dbReference type="Proteomes" id="UP000198460"/>
    </source>
</evidence>
<proteinExistence type="predicted"/>
<gene>
    <name evidence="1" type="ORF">BSIN_3402</name>
</gene>
<name>A0A238H4Z1_9BURK</name>
<dbReference type="AlphaFoldDB" id="A0A238H4Z1"/>
<dbReference type="Pfam" id="PF06222">
    <property type="entry name" value="Phage_TAC_1"/>
    <property type="match status" value="1"/>
</dbReference>
<dbReference type="InterPro" id="IPR038556">
    <property type="entry name" value="TAC_Gp13-like_sf"/>
</dbReference>
<dbReference type="Proteomes" id="UP000198460">
    <property type="component" value="Unassembled WGS sequence"/>
</dbReference>
<dbReference type="RefSeq" id="WP_089340575.1">
    <property type="nucleotide sequence ID" value="NZ_FXAN01000053.1"/>
</dbReference>
<dbReference type="EMBL" id="FXAN01000053">
    <property type="protein sequence ID" value="SMG00332.1"/>
    <property type="molecule type" value="Genomic_DNA"/>
</dbReference>